<evidence type="ECO:0000256" key="1">
    <source>
        <dbReference type="SAM" id="Phobius"/>
    </source>
</evidence>
<keyword evidence="1 2" id="KW-0812">Transmembrane</keyword>
<proteinExistence type="predicted"/>
<dbReference type="Proteomes" id="UP000028837">
    <property type="component" value="Unassembled WGS sequence"/>
</dbReference>
<name>A0A086KH11_TOXGO</name>
<comment type="caution">
    <text evidence="2">The sequence shown here is derived from an EMBL/GenBank/DDBJ whole genome shotgun (WGS) entry which is preliminary data.</text>
</comment>
<dbReference type="VEuPathDB" id="ToxoDB:TGDOM2_270655"/>
<gene>
    <name evidence="2" type="ORF">TGDOM2_270655</name>
</gene>
<sequence length="112" mass="12444">MDIAKKNDEQRLDCLLYSERFSCKKHEMTFSEAVVAETSGYAAPHIISNMKQLGLQGHQLSKTHNLAMNTKSINSSCVLFMSATLPCLWYFSFSMGVGMRCLQPTCLNSAGV</sequence>
<organism evidence="2 3">
    <name type="scientific">Toxoplasma gondii GAB2-2007-GAL-DOM2</name>
    <dbReference type="NCBI Taxonomy" id="1130820"/>
    <lineage>
        <taxon>Eukaryota</taxon>
        <taxon>Sar</taxon>
        <taxon>Alveolata</taxon>
        <taxon>Apicomplexa</taxon>
        <taxon>Conoidasida</taxon>
        <taxon>Coccidia</taxon>
        <taxon>Eucoccidiorida</taxon>
        <taxon>Eimeriorina</taxon>
        <taxon>Sarcocystidae</taxon>
        <taxon>Toxoplasma</taxon>
    </lineage>
</organism>
<evidence type="ECO:0000313" key="2">
    <source>
        <dbReference type="EMBL" id="KFG43679.1"/>
    </source>
</evidence>
<accession>A0A086KH11</accession>
<feature type="transmembrane region" description="Helical" evidence="1">
    <location>
        <begin position="73"/>
        <end position="91"/>
    </location>
</feature>
<dbReference type="EMBL" id="AHZU02000495">
    <property type="protein sequence ID" value="KFG43679.1"/>
    <property type="molecule type" value="Genomic_DNA"/>
</dbReference>
<evidence type="ECO:0000313" key="3">
    <source>
        <dbReference type="Proteomes" id="UP000028837"/>
    </source>
</evidence>
<reference evidence="2 3" key="1">
    <citation type="submission" date="2014-02" db="EMBL/GenBank/DDBJ databases">
        <authorList>
            <person name="Sibley D."/>
            <person name="Venepally P."/>
            <person name="Karamycheva S."/>
            <person name="Hadjithomas M."/>
            <person name="Khan A."/>
            <person name="Brunk B."/>
            <person name="Roos D."/>
            <person name="Caler E."/>
            <person name="Lorenzi H."/>
        </authorList>
    </citation>
    <scope>NUCLEOTIDE SEQUENCE [LARGE SCALE GENOMIC DNA]</scope>
    <source>
        <strain evidence="2 3">GAB2-2007-GAL-DOM2</strain>
    </source>
</reference>
<dbReference type="AlphaFoldDB" id="A0A086KH11"/>
<keyword evidence="1" id="KW-1133">Transmembrane helix</keyword>
<keyword evidence="1" id="KW-0472">Membrane</keyword>
<protein>
    <submittedName>
        <fullName evidence="2">Putative transmembrane protein</fullName>
    </submittedName>
</protein>